<organism evidence="2 3">
    <name type="scientific">Polychaeton citri CBS 116435</name>
    <dbReference type="NCBI Taxonomy" id="1314669"/>
    <lineage>
        <taxon>Eukaryota</taxon>
        <taxon>Fungi</taxon>
        <taxon>Dikarya</taxon>
        <taxon>Ascomycota</taxon>
        <taxon>Pezizomycotina</taxon>
        <taxon>Dothideomycetes</taxon>
        <taxon>Dothideomycetidae</taxon>
        <taxon>Capnodiales</taxon>
        <taxon>Capnodiaceae</taxon>
        <taxon>Polychaeton</taxon>
    </lineage>
</organism>
<protein>
    <submittedName>
        <fullName evidence="2">Uncharacterized protein</fullName>
    </submittedName>
</protein>
<evidence type="ECO:0000256" key="1">
    <source>
        <dbReference type="SAM" id="MobiDB-lite"/>
    </source>
</evidence>
<evidence type="ECO:0000313" key="2">
    <source>
        <dbReference type="EMBL" id="KAF2716444.1"/>
    </source>
</evidence>
<dbReference type="EMBL" id="MU003875">
    <property type="protein sequence ID" value="KAF2716444.1"/>
    <property type="molecule type" value="Genomic_DNA"/>
</dbReference>
<name>A0A9P4UJJ4_9PEZI</name>
<accession>A0A9P4UJJ4</accession>
<feature type="compositionally biased region" description="Acidic residues" evidence="1">
    <location>
        <begin position="415"/>
        <end position="424"/>
    </location>
</feature>
<keyword evidence="3" id="KW-1185">Reference proteome</keyword>
<reference evidence="2" key="1">
    <citation type="journal article" date="2020" name="Stud. Mycol.">
        <title>101 Dothideomycetes genomes: a test case for predicting lifestyles and emergence of pathogens.</title>
        <authorList>
            <person name="Haridas S."/>
            <person name="Albert R."/>
            <person name="Binder M."/>
            <person name="Bloem J."/>
            <person name="Labutti K."/>
            <person name="Salamov A."/>
            <person name="Andreopoulos B."/>
            <person name="Baker S."/>
            <person name="Barry K."/>
            <person name="Bills G."/>
            <person name="Bluhm B."/>
            <person name="Cannon C."/>
            <person name="Castanera R."/>
            <person name="Culley D."/>
            <person name="Daum C."/>
            <person name="Ezra D."/>
            <person name="Gonzalez J."/>
            <person name="Henrissat B."/>
            <person name="Kuo A."/>
            <person name="Liang C."/>
            <person name="Lipzen A."/>
            <person name="Lutzoni F."/>
            <person name="Magnuson J."/>
            <person name="Mondo S."/>
            <person name="Nolan M."/>
            <person name="Ohm R."/>
            <person name="Pangilinan J."/>
            <person name="Park H.-J."/>
            <person name="Ramirez L."/>
            <person name="Alfaro M."/>
            <person name="Sun H."/>
            <person name="Tritt A."/>
            <person name="Yoshinaga Y."/>
            <person name="Zwiers L.-H."/>
            <person name="Turgeon B."/>
            <person name="Goodwin S."/>
            <person name="Spatafora J."/>
            <person name="Crous P."/>
            <person name="Grigoriev I."/>
        </authorList>
    </citation>
    <scope>NUCLEOTIDE SEQUENCE</scope>
    <source>
        <strain evidence="2">CBS 116435</strain>
    </source>
</reference>
<evidence type="ECO:0000313" key="3">
    <source>
        <dbReference type="Proteomes" id="UP000799441"/>
    </source>
</evidence>
<sequence>MKSQPPILRLSNELIRLILDRIEPDPDKTVPVDRRQFLSIESFDFPPPSTRGSIKDIGRFRLTCRTFSEIGAPVQYTRVAARFSKNGLKKLEQLAEWPHLASHVKKFSYLVPYFYGNGIQQVRSLLQEPERTRLGFDIKAFNIKAHEQRDLVTSKEDVRILKKAIAKFASLQTVQILRVTDEDDSALLSYLRSHEDGRQFVDLEWAPACSHSSQTIGAALIAASEVPWSRFSSPMLSPQSAEFLAAHPPTQLHSLAERLTCLTLHFDDGSDLDMKMNELSSLFRRVFLSAVNMQAVHVGFPSHRPLNLPLEAVFHHVKWERLVAFGVQGWKLDAEEILGLALRHKDKLKGLRLRDVLLKDGAMWKDVLLALRDLMNRLEWVSLRRIGYARHFDDLWLVAGAEVPDDPPPGGSESDSGEEDDDDLIAGPSGSHYGQGSCSDDGGEGDEEEGTWSAASSDESDSDEEHGPDAHEMDFPPLDSPVTPQSAPWCNCNCRSFVDSVDDLEDDGYSVSNAKRRAWEKWVVRRCPEHDDRQH</sequence>
<dbReference type="AlphaFoldDB" id="A0A9P4UJJ4"/>
<feature type="compositionally biased region" description="Basic and acidic residues" evidence="1">
    <location>
        <begin position="465"/>
        <end position="474"/>
    </location>
</feature>
<proteinExistence type="predicted"/>
<gene>
    <name evidence="2" type="ORF">K431DRAFT_307778</name>
</gene>
<comment type="caution">
    <text evidence="2">The sequence shown here is derived from an EMBL/GenBank/DDBJ whole genome shotgun (WGS) entry which is preliminary data.</text>
</comment>
<dbReference type="Proteomes" id="UP000799441">
    <property type="component" value="Unassembled WGS sequence"/>
</dbReference>
<feature type="compositionally biased region" description="Acidic residues" evidence="1">
    <location>
        <begin position="441"/>
        <end position="450"/>
    </location>
</feature>
<feature type="region of interest" description="Disordered" evidence="1">
    <location>
        <begin position="401"/>
        <end position="485"/>
    </location>
</feature>
<dbReference type="OrthoDB" id="4179303at2759"/>